<protein>
    <recommendedName>
        <fullName evidence="2">Iminophenyl-pyruvate dimer synthase domain-containing protein</fullName>
    </recommendedName>
</protein>
<feature type="domain" description="Iminophenyl-pyruvate dimer synthase" evidence="2">
    <location>
        <begin position="16"/>
        <end position="238"/>
    </location>
</feature>
<evidence type="ECO:0000313" key="3">
    <source>
        <dbReference type="EMBL" id="KAB1988226.1"/>
    </source>
</evidence>
<feature type="region of interest" description="Disordered" evidence="1">
    <location>
        <begin position="348"/>
        <end position="373"/>
    </location>
</feature>
<evidence type="ECO:0000256" key="1">
    <source>
        <dbReference type="SAM" id="MobiDB-lite"/>
    </source>
</evidence>
<accession>A0A7J5DHU0</accession>
<comment type="caution">
    <text evidence="3">The sequence shown here is derived from an EMBL/GenBank/DDBJ whole genome shotgun (WGS) entry which is preliminary data.</text>
</comment>
<reference evidence="3 4" key="1">
    <citation type="submission" date="2019-09" db="EMBL/GenBank/DDBJ databases">
        <title>Isolation and identification of active actinomycetes.</title>
        <authorList>
            <person name="Yu Z."/>
            <person name="Han C."/>
            <person name="Yu B."/>
        </authorList>
    </citation>
    <scope>NUCLEOTIDE SEQUENCE [LARGE SCALE GENOMIC DNA]</scope>
    <source>
        <strain evidence="3 4">NEAU-H2</strain>
    </source>
</reference>
<dbReference type="PANTHER" id="PTHR34400">
    <property type="match status" value="1"/>
</dbReference>
<evidence type="ECO:0000259" key="2">
    <source>
        <dbReference type="Pfam" id="PF12902"/>
    </source>
</evidence>
<dbReference type="Gene3D" id="1.20.1260.10">
    <property type="match status" value="1"/>
</dbReference>
<dbReference type="EMBL" id="WBKG01000009">
    <property type="protein sequence ID" value="KAB1988226.1"/>
    <property type="molecule type" value="Genomic_DNA"/>
</dbReference>
<dbReference type="Pfam" id="PF12902">
    <property type="entry name" value="Ferritin-like"/>
    <property type="match status" value="1"/>
</dbReference>
<dbReference type="InterPro" id="IPR026820">
    <property type="entry name" value="VioB/RebD_dom"/>
</dbReference>
<dbReference type="SUPFAM" id="SSF47240">
    <property type="entry name" value="Ferritin-like"/>
    <property type="match status" value="1"/>
</dbReference>
<gene>
    <name evidence="3" type="ORF">F8144_13470</name>
</gene>
<dbReference type="Proteomes" id="UP000442990">
    <property type="component" value="Unassembled WGS sequence"/>
</dbReference>
<keyword evidence="4" id="KW-1185">Reference proteome</keyword>
<sequence>MIASTIETRDDLVSYLNAAMSLEHATIPPYLTAYYSIHSGTNSDAAHIIRVTAVEEMLHLTLAANVLNAIGGTPDLTRPGFVPSYPAYLPDGEDDFTVDLRPFSPEAVETFCKIERPGKAPSADSRLVETPDSRTHFLVSSPTAEELRFYSIGEFYEEIIEGLEKVAANDPALFSGDPARQVGPEYFYSGGGAITVVSDLRSAQQALRFIAGQGEGLDSGIYDADGELAHYYRFRQLQLGRYYQVGDHPDAPSGPSLSISWDEVHKVKVSARLADYPAGSELARVARDFNADYGAFLALLTKAFDGQPDLLQEGVCEMFRLRDGFNRLVCNPLPGSGGLHAGPTFEIPAGDGPDPGASTEAGATDETARAVTR</sequence>
<proteinExistence type="predicted"/>
<dbReference type="RefSeq" id="WP_151469540.1">
    <property type="nucleotide sequence ID" value="NZ_WBKG01000009.1"/>
</dbReference>
<dbReference type="PANTHER" id="PTHR34400:SF4">
    <property type="entry name" value="MEMBRANE PROTEIN"/>
    <property type="match status" value="1"/>
</dbReference>
<evidence type="ECO:0000313" key="4">
    <source>
        <dbReference type="Proteomes" id="UP000442990"/>
    </source>
</evidence>
<organism evidence="3 4">
    <name type="scientific">Streptomyces triticiradicis</name>
    <dbReference type="NCBI Taxonomy" id="2651189"/>
    <lineage>
        <taxon>Bacteria</taxon>
        <taxon>Bacillati</taxon>
        <taxon>Actinomycetota</taxon>
        <taxon>Actinomycetes</taxon>
        <taxon>Kitasatosporales</taxon>
        <taxon>Streptomycetaceae</taxon>
        <taxon>Streptomyces</taxon>
    </lineage>
</organism>
<dbReference type="InterPro" id="IPR012347">
    <property type="entry name" value="Ferritin-like"/>
</dbReference>
<dbReference type="AlphaFoldDB" id="A0A7J5DHU0"/>
<dbReference type="InterPro" id="IPR009078">
    <property type="entry name" value="Ferritin-like_SF"/>
</dbReference>
<name>A0A7J5DHU0_9ACTN</name>